<proteinExistence type="predicted"/>
<reference evidence="2 3" key="1">
    <citation type="submission" date="2017-11" db="EMBL/GenBank/DDBJ databases">
        <title>Genome sequence of Lysinibacillus sphaericus, a lignin-degrading bacteria isolated from municipal solid waste soil.</title>
        <authorList>
            <person name="Persinoti G.F."/>
            <person name="Paixao D.A."/>
            <person name="Bugg T.D."/>
            <person name="Squina F.M."/>
        </authorList>
    </citation>
    <scope>NUCLEOTIDE SEQUENCE [LARGE SCALE GENOMIC DNA]</scope>
    <source>
        <strain evidence="2 3">A1</strain>
    </source>
</reference>
<dbReference type="RefSeq" id="WP_069513316.1">
    <property type="nucleotide sequence ID" value="NZ_CP194323.1"/>
</dbReference>
<keyword evidence="1" id="KW-0812">Transmembrane</keyword>
<dbReference type="EMBL" id="PGLV01000001">
    <property type="protein sequence ID" value="POZ55546.1"/>
    <property type="molecule type" value="Genomic_DNA"/>
</dbReference>
<feature type="transmembrane region" description="Helical" evidence="1">
    <location>
        <begin position="32"/>
        <end position="50"/>
    </location>
</feature>
<sequence>MKLLKIVLSLLIVLVGSFFLNTTVKDEFFKNIVLDIFGVMFLFVGLFYLVKTMKVPHKYNKK</sequence>
<dbReference type="Proteomes" id="UP000237319">
    <property type="component" value="Unassembled WGS sequence"/>
</dbReference>
<keyword evidence="1" id="KW-1133">Transmembrane helix</keyword>
<dbReference type="AlphaFoldDB" id="A0A2S5CXP1"/>
<gene>
    <name evidence="2" type="ORF">LYSIN_00329</name>
</gene>
<name>A0A2S5CXP1_LYSSH</name>
<evidence type="ECO:0000256" key="1">
    <source>
        <dbReference type="SAM" id="Phobius"/>
    </source>
</evidence>
<evidence type="ECO:0000313" key="3">
    <source>
        <dbReference type="Proteomes" id="UP000237319"/>
    </source>
</evidence>
<comment type="caution">
    <text evidence="2">The sequence shown here is derived from an EMBL/GenBank/DDBJ whole genome shotgun (WGS) entry which is preliminary data.</text>
</comment>
<accession>A0A2S5CXP1</accession>
<keyword evidence="3" id="KW-1185">Reference proteome</keyword>
<keyword evidence="1" id="KW-0472">Membrane</keyword>
<organism evidence="2 3">
    <name type="scientific">Lysinibacillus sphaericus</name>
    <name type="common">Bacillus sphaericus</name>
    <dbReference type="NCBI Taxonomy" id="1421"/>
    <lineage>
        <taxon>Bacteria</taxon>
        <taxon>Bacillati</taxon>
        <taxon>Bacillota</taxon>
        <taxon>Bacilli</taxon>
        <taxon>Bacillales</taxon>
        <taxon>Bacillaceae</taxon>
        <taxon>Lysinibacillus</taxon>
    </lineage>
</organism>
<evidence type="ECO:0000313" key="2">
    <source>
        <dbReference type="EMBL" id="POZ55546.1"/>
    </source>
</evidence>
<protein>
    <submittedName>
        <fullName evidence="2">Uncharacterized protein</fullName>
    </submittedName>
</protein>